<evidence type="ECO:0000259" key="1">
    <source>
        <dbReference type="Pfam" id="PF16849"/>
    </source>
</evidence>
<accession>A0A378K421</accession>
<name>A0A378K421_LEGPN</name>
<organism evidence="3 4">
    <name type="scientific">Legionella pneumophila</name>
    <dbReference type="NCBI Taxonomy" id="446"/>
    <lineage>
        <taxon>Bacteria</taxon>
        <taxon>Pseudomonadati</taxon>
        <taxon>Pseudomonadota</taxon>
        <taxon>Gammaproteobacteria</taxon>
        <taxon>Legionellales</taxon>
        <taxon>Legionellaceae</taxon>
        <taxon>Legionella</taxon>
    </lineage>
</organism>
<reference evidence="3 4" key="1">
    <citation type="submission" date="2018-06" db="EMBL/GenBank/DDBJ databases">
        <authorList>
            <consortium name="Pathogen Informatics"/>
            <person name="Doyle S."/>
        </authorList>
    </citation>
    <scope>NUCLEOTIDE SEQUENCE [LARGE SCALE GENOMIC DNA]</scope>
    <source>
        <strain evidence="3 4">NCTC12000</strain>
    </source>
</reference>
<feature type="domain" description="Lgt1 glycosyltransferase" evidence="1">
    <location>
        <begin position="116"/>
        <end position="523"/>
    </location>
</feature>
<dbReference type="Pfam" id="PF22375">
    <property type="entry name" value="Lgt1_N"/>
    <property type="match status" value="1"/>
</dbReference>
<dbReference type="InterPro" id="IPR055021">
    <property type="entry name" value="Lgt1_N"/>
</dbReference>
<feature type="domain" description="Glucosyltransferase Lgt1 N-terminal" evidence="2">
    <location>
        <begin position="8"/>
        <end position="108"/>
    </location>
</feature>
<sequence>MKARRDQQLSKLRMRFFSALNHTSEIDLHVLFNDLKSILTLDSIKHLKEGSVAYAIIQELLKQDDAQNKIQSFLHGAIKNVIHPGVIKGLTPDEINWNVAKAYPKYYEHEEFPDVTFGGFKVRDSNEFKFKTNIQTSIWFSIKPDLFMPSKQKEALKRRREQYPGCEIRLIYSSSLLNAEANRQMKAFARKQNISLIDIDSVKTNSPLYPLLKSELAHLGKGGNPAAASDLCRWIPEVFNEGFYVDIDLPVDSSKIVEGHQITGGVPIMLNMGSIISEPIAPHHRRQEAVCMNTDIIAYSNDKRTQKMMDTVARHLKNIYDDPYTALKDTPLAQTAFFNKCQEERKSIFDLRKGLQDAFRSDSLLQLYDFLGADKFKEVFKLKEAQSKYINEHISEFSEKDLLLNLISDKPSEINQHTLDFVKAKAMYIDIAKEHYSAFYKPLVEEISGPGVIYNALGGAGSFTTTHRRLTGPMLPTTPPRVLQVFCDAHDKGPFVSDNIARWQTNVRDLGVLNREGLSWLPSVG</sequence>
<evidence type="ECO:0000313" key="3">
    <source>
        <dbReference type="EMBL" id="STX79496.1"/>
    </source>
</evidence>
<dbReference type="Gene3D" id="1.10.1740.130">
    <property type="match status" value="1"/>
</dbReference>
<keyword evidence="3" id="KW-0808">Transferase</keyword>
<evidence type="ECO:0000313" key="4">
    <source>
        <dbReference type="Proteomes" id="UP000254631"/>
    </source>
</evidence>
<dbReference type="Gene3D" id="1.20.120.990">
    <property type="entry name" value="Glycosyltransferase family 88, C-terminal domain"/>
    <property type="match status" value="1"/>
</dbReference>
<evidence type="ECO:0000259" key="2">
    <source>
        <dbReference type="Pfam" id="PF22375"/>
    </source>
</evidence>
<dbReference type="GO" id="GO:0016740">
    <property type="term" value="F:transferase activity"/>
    <property type="evidence" value="ECO:0007669"/>
    <property type="project" value="UniProtKB-KW"/>
</dbReference>
<dbReference type="AlphaFoldDB" id="A0A378K421"/>
<dbReference type="InterPro" id="IPR031757">
    <property type="entry name" value="Lgt1_Glycosyltransf"/>
</dbReference>
<dbReference type="Proteomes" id="UP000254631">
    <property type="component" value="Unassembled WGS sequence"/>
</dbReference>
<dbReference type="Pfam" id="PF16849">
    <property type="entry name" value="Glyco_transf_88"/>
    <property type="match status" value="1"/>
</dbReference>
<protein>
    <submittedName>
        <fullName evidence="3">Putative glucosyltransferase Lgt1</fullName>
    </submittedName>
</protein>
<gene>
    <name evidence="3" type="ORF">NCTC12000_01488</name>
</gene>
<proteinExistence type="predicted"/>
<dbReference type="RefSeq" id="WP_027219505.1">
    <property type="nucleotide sequence ID" value="NZ_UGOL01000001.1"/>
</dbReference>
<dbReference type="EMBL" id="UGOL01000001">
    <property type="protein sequence ID" value="STX79496.1"/>
    <property type="molecule type" value="Genomic_DNA"/>
</dbReference>